<gene>
    <name evidence="5" type="ORF">IMZ08_16000</name>
</gene>
<evidence type="ECO:0000256" key="2">
    <source>
        <dbReference type="ARBA" id="ARBA00023315"/>
    </source>
</evidence>
<dbReference type="EMBL" id="JADCLJ010000022">
    <property type="protein sequence ID" value="MBE4909555.1"/>
    <property type="molecule type" value="Genomic_DNA"/>
</dbReference>
<dbReference type="CDD" id="cd04301">
    <property type="entry name" value="NAT_SF"/>
    <property type="match status" value="1"/>
</dbReference>
<dbReference type="Gene3D" id="3.40.630.30">
    <property type="match status" value="1"/>
</dbReference>
<reference evidence="5 6" key="1">
    <citation type="submission" date="2020-10" db="EMBL/GenBank/DDBJ databases">
        <title>Bacillus sp. HD4P25, an endophyte from a halophyte.</title>
        <authorList>
            <person name="Sun J.-Q."/>
        </authorList>
    </citation>
    <scope>NUCLEOTIDE SEQUENCE [LARGE SCALE GENOMIC DNA]</scope>
    <source>
        <strain evidence="5 6">YIM 93174</strain>
    </source>
</reference>
<dbReference type="SUPFAM" id="SSF55729">
    <property type="entry name" value="Acyl-CoA N-acyltransferases (Nat)"/>
    <property type="match status" value="1"/>
</dbReference>
<protein>
    <submittedName>
        <fullName evidence="5">GNAT family N-acetyltransferase</fullName>
    </submittedName>
</protein>
<comment type="caution">
    <text evidence="5">The sequence shown here is derived from an EMBL/GenBank/DDBJ whole genome shotgun (WGS) entry which is preliminary data.</text>
</comment>
<dbReference type="RefSeq" id="WP_193538295.1">
    <property type="nucleotide sequence ID" value="NZ_JADCLJ010000022.1"/>
</dbReference>
<evidence type="ECO:0000313" key="6">
    <source>
        <dbReference type="Proteomes" id="UP001516662"/>
    </source>
</evidence>
<organism evidence="5 6">
    <name type="scientific">Litchfieldia luteola</name>
    <dbReference type="NCBI Taxonomy" id="682179"/>
    <lineage>
        <taxon>Bacteria</taxon>
        <taxon>Bacillati</taxon>
        <taxon>Bacillota</taxon>
        <taxon>Bacilli</taxon>
        <taxon>Bacillales</taxon>
        <taxon>Bacillaceae</taxon>
        <taxon>Litchfieldia</taxon>
    </lineage>
</organism>
<evidence type="ECO:0000256" key="1">
    <source>
        <dbReference type="ARBA" id="ARBA00022679"/>
    </source>
</evidence>
<name>A0ABR9QM27_9BACI</name>
<accession>A0ABR9QM27</accession>
<evidence type="ECO:0000259" key="4">
    <source>
        <dbReference type="PROSITE" id="PS51186"/>
    </source>
</evidence>
<sequence>MITIKRLSECTFDQAVLAWNRGFEGYFSNMTFTLDQFTRRFVLDGLSPNLSIIAFDGDEPVGFILSGIRMINGKKVSWNGGTGVATDYRGKGVAQKLMEAAISIYKEEEADIALLEAISQNERAIKLYTNYGYKVIDQLVHLHQNGPLPADTFAGSGDYTTERKLPVDVIDLPFYKSMASWQTHWNNGRDGESIIVSDTEGNKVGYALFRRAFNEEAKQVAIVLIQCEVVPGREDEGEIVRTMLNELYSPAMDIQRSVINMPVGNETVINSLKECGFSVKVEQVYMLKEM</sequence>
<dbReference type="Pfam" id="PF00583">
    <property type="entry name" value="Acetyltransf_1"/>
    <property type="match status" value="1"/>
</dbReference>
<dbReference type="InterPro" id="IPR000182">
    <property type="entry name" value="GNAT_dom"/>
</dbReference>
<dbReference type="InterPro" id="IPR044542">
    <property type="entry name" value="NAA30-like"/>
</dbReference>
<proteinExistence type="inferred from homology"/>
<dbReference type="InterPro" id="IPR016181">
    <property type="entry name" value="Acyl_CoA_acyltransferase"/>
</dbReference>
<dbReference type="Proteomes" id="UP001516662">
    <property type="component" value="Unassembled WGS sequence"/>
</dbReference>
<evidence type="ECO:0000313" key="5">
    <source>
        <dbReference type="EMBL" id="MBE4909555.1"/>
    </source>
</evidence>
<keyword evidence="6" id="KW-1185">Reference proteome</keyword>
<dbReference type="PROSITE" id="PS51186">
    <property type="entry name" value="GNAT"/>
    <property type="match status" value="1"/>
</dbReference>
<keyword evidence="1" id="KW-0808">Transferase</keyword>
<evidence type="ECO:0000256" key="3">
    <source>
        <dbReference type="ARBA" id="ARBA00024025"/>
    </source>
</evidence>
<comment type="similarity">
    <text evidence="3">Belongs to the acetyltransferase family. MAK3 subfamily.</text>
</comment>
<feature type="domain" description="N-acetyltransferase" evidence="4">
    <location>
        <begin position="2"/>
        <end position="166"/>
    </location>
</feature>
<dbReference type="PANTHER" id="PTHR45896">
    <property type="entry name" value="N-ALPHA-ACETYLTRANSFERASE 30"/>
    <property type="match status" value="1"/>
</dbReference>
<dbReference type="PANTHER" id="PTHR45896:SF1">
    <property type="entry name" value="N-ALPHA-ACETYLTRANSFERASE 30"/>
    <property type="match status" value="1"/>
</dbReference>
<keyword evidence="2" id="KW-0012">Acyltransferase</keyword>